<proteinExistence type="predicted"/>
<keyword evidence="1" id="KW-0040">ANK repeat</keyword>
<feature type="region of interest" description="Disordered" evidence="3">
    <location>
        <begin position="726"/>
        <end position="799"/>
    </location>
</feature>
<keyword evidence="2" id="KW-0175">Coiled coil</keyword>
<reference evidence="4 5" key="2">
    <citation type="journal article" date="2013" name="Genome Biol. Evol.">
        <title>Genome sequencing of Giardia lamblia genotypes A2 and B isolates (DH and GS) and comparative analysis with the genomes of genotypes A1 and E (WB and Pig).</title>
        <authorList>
            <person name="Adam R.D."/>
            <person name="Dahlstrom E.W."/>
            <person name="Martens C.A."/>
            <person name="Bruno D.P."/>
            <person name="Barbian K.D."/>
            <person name="Ricklefs S.M."/>
            <person name="Hernandez M.M."/>
            <person name="Narla N.P."/>
            <person name="Patel R.B."/>
            <person name="Porcella S.F."/>
            <person name="Nash T.E."/>
        </authorList>
    </citation>
    <scope>NUCLEOTIDE SEQUENCE [LARGE SCALE GENOMIC DNA]</scope>
    <source>
        <strain evidence="4 5">GS</strain>
    </source>
</reference>
<dbReference type="VEuPathDB" id="GiardiaDB:GL50803_009720"/>
<gene>
    <name evidence="4" type="ORF">GSB_154285</name>
</gene>
<feature type="coiled-coil region" evidence="2">
    <location>
        <begin position="189"/>
        <end position="377"/>
    </location>
</feature>
<evidence type="ECO:0000313" key="4">
    <source>
        <dbReference type="EMBL" id="ESU40808.1"/>
    </source>
</evidence>
<dbReference type="VEuPathDB" id="GiardiaDB:QR46_4666"/>
<dbReference type="SMART" id="SM00248">
    <property type="entry name" value="ANK"/>
    <property type="match status" value="8"/>
</dbReference>
<dbReference type="InterPro" id="IPR002110">
    <property type="entry name" value="Ankyrin_rpt"/>
</dbReference>
<feature type="coiled-coil region" evidence="2">
    <location>
        <begin position="691"/>
        <end position="725"/>
    </location>
</feature>
<comment type="caution">
    <text evidence="4">The sequence shown here is derived from an EMBL/GenBank/DDBJ whole genome shotgun (WGS) entry which is preliminary data.</text>
</comment>
<dbReference type="OrthoDB" id="5406014at2759"/>
<organism evidence="4 5">
    <name type="scientific">Giardia intestinalis</name>
    <name type="common">Giardia lamblia</name>
    <dbReference type="NCBI Taxonomy" id="5741"/>
    <lineage>
        <taxon>Eukaryota</taxon>
        <taxon>Metamonada</taxon>
        <taxon>Diplomonadida</taxon>
        <taxon>Hexamitidae</taxon>
        <taxon>Giardiinae</taxon>
        <taxon>Giardia</taxon>
    </lineage>
</organism>
<evidence type="ECO:0000256" key="3">
    <source>
        <dbReference type="SAM" id="MobiDB-lite"/>
    </source>
</evidence>
<feature type="compositionally biased region" description="Low complexity" evidence="3">
    <location>
        <begin position="737"/>
        <end position="768"/>
    </location>
</feature>
<dbReference type="Gene3D" id="1.25.40.20">
    <property type="entry name" value="Ankyrin repeat-containing domain"/>
    <property type="match status" value="4"/>
</dbReference>
<dbReference type="PANTHER" id="PTHR24184">
    <property type="entry name" value="SI:CH211-189E2.2"/>
    <property type="match status" value="1"/>
</dbReference>
<reference evidence="5" key="1">
    <citation type="submission" date="2012-02" db="EMBL/GenBank/DDBJ databases">
        <title>Genome sequencing of Giardia lamblia Genotypes A2 and B isolates (DH and GS) and comparative analysis with the genomes of Genotypes A1 and E (WB and Pig).</title>
        <authorList>
            <person name="Adam R."/>
            <person name="Dahlstrom E."/>
            <person name="Martens C."/>
            <person name="Bruno D."/>
            <person name="Barbian K."/>
            <person name="Porcella S.F."/>
            <person name="Nash T."/>
        </authorList>
    </citation>
    <scope>NUCLEOTIDE SEQUENCE</scope>
    <source>
        <strain evidence="5">GS</strain>
    </source>
</reference>
<evidence type="ECO:0000313" key="5">
    <source>
        <dbReference type="Proteomes" id="UP000018040"/>
    </source>
</evidence>
<feature type="coiled-coil region" evidence="2">
    <location>
        <begin position="402"/>
        <end position="471"/>
    </location>
</feature>
<dbReference type="AlphaFoldDB" id="V6TPB1"/>
<feature type="compositionally biased region" description="Basic and acidic residues" evidence="3">
    <location>
        <begin position="780"/>
        <end position="799"/>
    </location>
</feature>
<feature type="repeat" description="ANK" evidence="1">
    <location>
        <begin position="33"/>
        <end position="65"/>
    </location>
</feature>
<dbReference type="EMBL" id="AHHH01000172">
    <property type="protein sequence ID" value="ESU40808.1"/>
    <property type="molecule type" value="Genomic_DNA"/>
</dbReference>
<dbReference type="InterPro" id="IPR036770">
    <property type="entry name" value="Ankyrin_rpt-contain_sf"/>
</dbReference>
<protein>
    <submittedName>
        <fullName evidence="4">Ankyrin repeat protein</fullName>
    </submittedName>
</protein>
<evidence type="ECO:0000256" key="1">
    <source>
        <dbReference type="PROSITE-ProRule" id="PRU00023"/>
    </source>
</evidence>
<dbReference type="Pfam" id="PF12796">
    <property type="entry name" value="Ank_2"/>
    <property type="match status" value="4"/>
</dbReference>
<feature type="repeat" description="ANK" evidence="1">
    <location>
        <begin position="951"/>
        <end position="978"/>
    </location>
</feature>
<feature type="coiled-coil region" evidence="2">
    <location>
        <begin position="624"/>
        <end position="651"/>
    </location>
</feature>
<dbReference type="PROSITE" id="PS50088">
    <property type="entry name" value="ANK_REPEAT"/>
    <property type="match status" value="2"/>
</dbReference>
<sequence>MEDPEHWFDAIASRDYHAVQEKIQLFAGTQNADGLTGLMLAVQNDDPKMVRLLVEREAKLTNNDGDTALMIAARLDASSSIPILLPYLSDHQRDDLMTPLMVAAEAGSIYALRSLLFCYGNESDSAGLTALDYASRAGHHECVESLLHECPFDSSARMAAAENAQANGYDSLALYIMNTIKKEDSNIANDALTAEKDNEIERLQALLQETENRNSELAETLSNAQTEIADLQEQANLFISQEENLRNEIQDLTGQLDIANTRMAELLEENNQKTGQSGSADDLSAQLAERSAIQEQLQAELNDLRAENDQLLCNLKNVEAALADTENRLANKIAEHGEQSAELDAKQIEMDALQEALRDANDKCGVLAQKLEETEQSLKKENMFKAIADIELTIDNNAHPKSDSNEAEVNELRQERDEFQMQVEAQETQIKLLKGKLDRLTAKNESLEQKYQSLNLEFKLQAEQLNEAQDLLRITEKKLHGATATQARTIGSEDKHSSAELSAAQKLIADLQKENAELRQHAVFESARAELANAEVAVRKSLGSRGSTDSMLVKSGLIDMNAPPERSLGIDLEKETEHVTDQQRRVDDLKVVEERLQRTIDEKKQIIAALDSSLAHSKSQESALKKQKKQLDNVVNRLTTLEKENEKLKKAAKAQPSAISRNVRSVSAAAKVVAAIARITEEETFNHDIVVKALVDTTAKLEEQIDDLAEENAKLKHELTNVINNELHAGEGEKDSAAVVTKSAARSSSKSRSRSTVSSSSHVPSSHKSSQRASKVSISHHMEPHDGDHHSVPRPEEKSKGALKMTFGLSGEQASALLEARLATYTPLMRAIMKGKTSDIEANLEYAGQVAPDGKTALMLAAEYNRVSSVPLLLEKEAGIKDSYGQMAIHIALQRGHYEVAEKLRKVEGLEVEPIERVNGIRTQLMSAAESNDVYAVWSLIPTQGALQDAEGITALMLAAGAGHKQIVALLIGSEAKIQTAWGTTALMWACQFGHIDCVRMLIPKEIRLRDRRGRSALHYATEAARHTNADVKKSIEALLRQHIA</sequence>
<evidence type="ECO:0000256" key="2">
    <source>
        <dbReference type="SAM" id="Coils"/>
    </source>
</evidence>
<dbReference type="PANTHER" id="PTHR24184:SF11">
    <property type="entry name" value="ANKYRIN REPEAT AND SOCS BOX CONTAINING 3"/>
    <property type="match status" value="1"/>
</dbReference>
<dbReference type="SUPFAM" id="SSF48403">
    <property type="entry name" value="Ankyrin repeat"/>
    <property type="match status" value="2"/>
</dbReference>
<dbReference type="Proteomes" id="UP000018040">
    <property type="component" value="Unassembled WGS sequence"/>
</dbReference>
<accession>V6TPB1</accession>
<dbReference type="VEuPathDB" id="GiardiaDB:DHA2_152434"/>
<dbReference type="PROSITE" id="PS50297">
    <property type="entry name" value="ANK_REP_REGION"/>
    <property type="match status" value="2"/>
</dbReference>
<name>V6TPB1_GIAIN</name>
<feature type="coiled-coil region" evidence="2">
    <location>
        <begin position="501"/>
        <end position="528"/>
    </location>
</feature>
<dbReference type="VEuPathDB" id="GiardiaDB:GL50581_2695"/>